<keyword evidence="3" id="KW-1185">Reference proteome</keyword>
<protein>
    <submittedName>
        <fullName evidence="2">Uncharacterized protein</fullName>
    </submittedName>
</protein>
<keyword evidence="1" id="KW-0732">Signal</keyword>
<dbReference type="OrthoDB" id="6604569at2759"/>
<evidence type="ECO:0000313" key="3">
    <source>
        <dbReference type="Proteomes" id="UP001152798"/>
    </source>
</evidence>
<sequence>MMLAWVVLCSCLLAVATSAKQPDTFQVFVDLVNGLFLDSPLSFEYEFGSGVPLLQGKAKVTIGTPWQLLPNSSVSYPNQYTQLCSLDLLVIGNITISQEDRPNLDLVLSGCHIELDVAIWNRSDWRIKPIFIWLEECGSIEFSNGIEPPAAEQVLPTLSQGLLNTAIELFSKEYDEEEDIKSDPSQNFKVLQDMFPVLMYLKGRPIKVQVEDED</sequence>
<feature type="signal peptide" evidence="1">
    <location>
        <begin position="1"/>
        <end position="19"/>
    </location>
</feature>
<dbReference type="AlphaFoldDB" id="A0A9P0HRY3"/>
<accession>A0A9P0HRY3</accession>
<reference evidence="2" key="1">
    <citation type="submission" date="2022-01" db="EMBL/GenBank/DDBJ databases">
        <authorList>
            <person name="King R."/>
        </authorList>
    </citation>
    <scope>NUCLEOTIDE SEQUENCE</scope>
</reference>
<proteinExistence type="predicted"/>
<organism evidence="2 3">
    <name type="scientific">Nezara viridula</name>
    <name type="common">Southern green stink bug</name>
    <name type="synonym">Cimex viridulus</name>
    <dbReference type="NCBI Taxonomy" id="85310"/>
    <lineage>
        <taxon>Eukaryota</taxon>
        <taxon>Metazoa</taxon>
        <taxon>Ecdysozoa</taxon>
        <taxon>Arthropoda</taxon>
        <taxon>Hexapoda</taxon>
        <taxon>Insecta</taxon>
        <taxon>Pterygota</taxon>
        <taxon>Neoptera</taxon>
        <taxon>Paraneoptera</taxon>
        <taxon>Hemiptera</taxon>
        <taxon>Heteroptera</taxon>
        <taxon>Panheteroptera</taxon>
        <taxon>Pentatomomorpha</taxon>
        <taxon>Pentatomoidea</taxon>
        <taxon>Pentatomidae</taxon>
        <taxon>Pentatominae</taxon>
        <taxon>Nezara</taxon>
    </lineage>
</organism>
<evidence type="ECO:0000313" key="2">
    <source>
        <dbReference type="EMBL" id="CAH1406577.1"/>
    </source>
</evidence>
<dbReference type="EMBL" id="OV725082">
    <property type="protein sequence ID" value="CAH1406577.1"/>
    <property type="molecule type" value="Genomic_DNA"/>
</dbReference>
<dbReference type="Proteomes" id="UP001152798">
    <property type="component" value="Chromosome 6"/>
</dbReference>
<gene>
    <name evidence="2" type="ORF">NEZAVI_LOCUS14488</name>
</gene>
<name>A0A9P0HRY3_NEZVI</name>
<feature type="chain" id="PRO_5040324818" evidence="1">
    <location>
        <begin position="20"/>
        <end position="214"/>
    </location>
</feature>
<evidence type="ECO:0000256" key="1">
    <source>
        <dbReference type="SAM" id="SignalP"/>
    </source>
</evidence>